<dbReference type="InterPro" id="IPR036046">
    <property type="entry name" value="Acylphosphatase-like_dom_sf"/>
</dbReference>
<feature type="domain" description="BLUF" evidence="1">
    <location>
        <begin position="2"/>
        <end position="92"/>
    </location>
</feature>
<evidence type="ECO:0000313" key="2">
    <source>
        <dbReference type="EMBL" id="MBO0951560.1"/>
    </source>
</evidence>
<evidence type="ECO:0000313" key="3">
    <source>
        <dbReference type="Proteomes" id="UP000664628"/>
    </source>
</evidence>
<proteinExistence type="predicted"/>
<dbReference type="Pfam" id="PF04940">
    <property type="entry name" value="BLUF"/>
    <property type="match status" value="1"/>
</dbReference>
<dbReference type="Gene3D" id="3.30.70.100">
    <property type="match status" value="1"/>
</dbReference>
<dbReference type="SMART" id="SM01034">
    <property type="entry name" value="BLUF"/>
    <property type="match status" value="1"/>
</dbReference>
<comment type="caution">
    <text evidence="2">The sequence shown here is derived from an EMBL/GenBank/DDBJ whole genome shotgun (WGS) entry which is preliminary data.</text>
</comment>
<dbReference type="RefSeq" id="WP_207331511.1">
    <property type="nucleotide sequence ID" value="NZ_JAFMYW010000008.1"/>
</dbReference>
<protein>
    <submittedName>
        <fullName evidence="2">BLUF domain-containing protein</fullName>
    </submittedName>
</protein>
<name>A0ABS3JNH3_9BACT</name>
<dbReference type="InterPro" id="IPR007024">
    <property type="entry name" value="BLUF_domain"/>
</dbReference>
<gene>
    <name evidence="2" type="ORF">J2I46_23450</name>
</gene>
<accession>A0ABS3JNH3</accession>
<dbReference type="PROSITE" id="PS50925">
    <property type="entry name" value="BLUF"/>
    <property type="match status" value="1"/>
</dbReference>
<reference evidence="2 3" key="1">
    <citation type="submission" date="2021-03" db="EMBL/GenBank/DDBJ databases">
        <title>Fibrella sp. HMF5405 genome sequencing and assembly.</title>
        <authorList>
            <person name="Kang H."/>
            <person name="Kim H."/>
            <person name="Bae S."/>
            <person name="Joh K."/>
        </authorList>
    </citation>
    <scope>NUCLEOTIDE SEQUENCE [LARGE SCALE GENOMIC DNA]</scope>
    <source>
        <strain evidence="2 3">HMF5405</strain>
    </source>
</reference>
<evidence type="ECO:0000259" key="1">
    <source>
        <dbReference type="PROSITE" id="PS50925"/>
    </source>
</evidence>
<organism evidence="2 3">
    <name type="scientific">Fibrella forsythiae</name>
    <dbReference type="NCBI Taxonomy" id="2817061"/>
    <lineage>
        <taxon>Bacteria</taxon>
        <taxon>Pseudomonadati</taxon>
        <taxon>Bacteroidota</taxon>
        <taxon>Cytophagia</taxon>
        <taxon>Cytophagales</taxon>
        <taxon>Spirosomataceae</taxon>
        <taxon>Fibrella</taxon>
    </lineage>
</organism>
<dbReference type="EMBL" id="JAFMYW010000008">
    <property type="protein sequence ID" value="MBO0951560.1"/>
    <property type="molecule type" value="Genomic_DNA"/>
</dbReference>
<keyword evidence="3" id="KW-1185">Reference proteome</keyword>
<sequence>MESCIVYFSQAVEPFELQIAPILDVSRRNNTRLGITGIMLYVRGSIIQVLEGDSKQVEAMYQRIETDFRHRQVERILTRPITQRLFAGFSMGYETISHAQLEEIQATFPLDTQGRQLADEPLVLRVVRTFYESNRHNQIVE</sequence>
<dbReference type="Proteomes" id="UP000664628">
    <property type="component" value="Unassembled WGS sequence"/>
</dbReference>
<dbReference type="SUPFAM" id="SSF54975">
    <property type="entry name" value="Acylphosphatase/BLUF domain-like"/>
    <property type="match status" value="1"/>
</dbReference>